<dbReference type="Pfam" id="PF00067">
    <property type="entry name" value="p450"/>
    <property type="match status" value="1"/>
</dbReference>
<keyword evidence="5" id="KW-0812">Transmembrane</keyword>
<dbReference type="PRINTS" id="PR00463">
    <property type="entry name" value="EP450I"/>
</dbReference>
<keyword evidence="7" id="KW-1185">Reference proteome</keyword>
<comment type="similarity">
    <text evidence="4">Belongs to the cytochrome P450 family.</text>
</comment>
<dbReference type="AlphaFoldDB" id="A0A015KFH9"/>
<dbReference type="SUPFAM" id="SSF48264">
    <property type="entry name" value="Cytochrome P450"/>
    <property type="match status" value="1"/>
</dbReference>
<keyword evidence="4" id="KW-0503">Monooxygenase</keyword>
<dbReference type="PRINTS" id="PR00385">
    <property type="entry name" value="P450"/>
</dbReference>
<dbReference type="Proteomes" id="UP000022910">
    <property type="component" value="Unassembled WGS sequence"/>
</dbReference>
<dbReference type="HOGENOM" id="CLU_001570_22_3_1"/>
<protein>
    <submittedName>
        <fullName evidence="6">Dit2p</fullName>
    </submittedName>
</protein>
<dbReference type="GO" id="GO:0020037">
    <property type="term" value="F:heme binding"/>
    <property type="evidence" value="ECO:0007669"/>
    <property type="project" value="InterPro"/>
</dbReference>
<dbReference type="InterPro" id="IPR001128">
    <property type="entry name" value="Cyt_P450"/>
</dbReference>
<dbReference type="GO" id="GO:0005506">
    <property type="term" value="F:iron ion binding"/>
    <property type="evidence" value="ECO:0007669"/>
    <property type="project" value="InterPro"/>
</dbReference>
<evidence type="ECO:0000256" key="5">
    <source>
        <dbReference type="SAM" id="Phobius"/>
    </source>
</evidence>
<keyword evidence="1 3" id="KW-0479">Metal-binding</keyword>
<evidence type="ECO:0000256" key="1">
    <source>
        <dbReference type="ARBA" id="ARBA00022723"/>
    </source>
</evidence>
<evidence type="ECO:0000256" key="2">
    <source>
        <dbReference type="ARBA" id="ARBA00023004"/>
    </source>
</evidence>
<feature type="transmembrane region" description="Helical" evidence="5">
    <location>
        <begin position="15"/>
        <end position="37"/>
    </location>
</feature>
<dbReference type="GO" id="GO:0004497">
    <property type="term" value="F:monooxygenase activity"/>
    <property type="evidence" value="ECO:0007669"/>
    <property type="project" value="UniProtKB-KW"/>
</dbReference>
<evidence type="ECO:0000256" key="4">
    <source>
        <dbReference type="RuleBase" id="RU000461"/>
    </source>
</evidence>
<evidence type="ECO:0000313" key="6">
    <source>
        <dbReference type="EMBL" id="EXX78400.1"/>
    </source>
</evidence>
<organism evidence="6 7">
    <name type="scientific">Rhizophagus irregularis (strain DAOM 197198w)</name>
    <name type="common">Glomus intraradices</name>
    <dbReference type="NCBI Taxonomy" id="1432141"/>
    <lineage>
        <taxon>Eukaryota</taxon>
        <taxon>Fungi</taxon>
        <taxon>Fungi incertae sedis</taxon>
        <taxon>Mucoromycota</taxon>
        <taxon>Glomeromycotina</taxon>
        <taxon>Glomeromycetes</taxon>
        <taxon>Glomerales</taxon>
        <taxon>Glomeraceae</taxon>
        <taxon>Rhizophagus</taxon>
    </lineage>
</organism>
<keyword evidence="5" id="KW-0472">Membrane</keyword>
<dbReference type="Gene3D" id="1.10.630.10">
    <property type="entry name" value="Cytochrome P450"/>
    <property type="match status" value="1"/>
</dbReference>
<dbReference type="InterPro" id="IPR002401">
    <property type="entry name" value="Cyt_P450_E_grp-I"/>
</dbReference>
<gene>
    <name evidence="6" type="ORF">RirG_015320</name>
</gene>
<dbReference type="EMBL" id="JEMT01009153">
    <property type="protein sequence ID" value="EXX78400.1"/>
    <property type="molecule type" value="Genomic_DNA"/>
</dbReference>
<keyword evidence="2 3" id="KW-0408">Iron</keyword>
<evidence type="ECO:0000313" key="7">
    <source>
        <dbReference type="Proteomes" id="UP000022910"/>
    </source>
</evidence>
<dbReference type="OrthoDB" id="1470350at2759"/>
<keyword evidence="3 4" id="KW-0349">Heme</keyword>
<dbReference type="STRING" id="1432141.A0A015KFH9"/>
<dbReference type="InterPro" id="IPR017972">
    <property type="entry name" value="Cyt_P450_CS"/>
</dbReference>
<feature type="transmembrane region" description="Helical" evidence="5">
    <location>
        <begin position="253"/>
        <end position="276"/>
    </location>
</feature>
<name>A0A015KFH9_RHIIW</name>
<comment type="cofactor">
    <cofactor evidence="3">
        <name>heme</name>
        <dbReference type="ChEBI" id="CHEBI:30413"/>
    </cofactor>
</comment>
<keyword evidence="5" id="KW-1133">Transmembrane helix</keyword>
<sequence length="536" mass="63078">MILSLPEKYPILITAYHSILKINFYYIFATLFIYLAIRPYIYYYKNRNSLAPGPLPLPFIGHWNIFLIGDVAQNKYNLSEKYGEICDITMFGQRCVIISSPKYLKELFSPSVHSPFLRRLPLTSGFIELGMDKEGLLLNCDVPKWRHNRKFFQQSLSPPSFLQLCTKYTVECCEEIIGYWDCIKDDEVIRLDEWFRAFTSDMMGLVASGSKETSMKIQFMKFTNQIYKEKKIEDEKNKGEIYRRLRSEYADALGFYIFVPKLLWNLPFISVAAKYYKNILNYLTEFEIQFIKERKQQIKIEKDYNISDQNSKVRPDFLTMLITQNTEDDPSPDEIKQNIREMFSAGTGTTTTTLCSIVYLLAKYPEHEDRMVKEILNVIGNDDQITTSNLSKLPFTEAIINESMRLYPVVPITYRYSPDQNTKIGDYHFNKDTIFAINLSHIHRNSEYFENPDQFIPERFLGNWKERIPKFAFSPFGHGMRNCPGKNFSMAEMKVILATIYRKYTFKLVNPNEPIQFKFTLVNDISKMEVYIERRK</sequence>
<dbReference type="PANTHER" id="PTHR24301">
    <property type="entry name" value="THROMBOXANE-A SYNTHASE"/>
    <property type="match status" value="1"/>
</dbReference>
<dbReference type="PANTHER" id="PTHR24301:SF2">
    <property type="entry name" value="THROMBOXANE-A SYNTHASE"/>
    <property type="match status" value="1"/>
</dbReference>
<feature type="binding site" description="axial binding residue" evidence="3">
    <location>
        <position position="483"/>
    </location>
    <ligand>
        <name>heme</name>
        <dbReference type="ChEBI" id="CHEBI:30413"/>
    </ligand>
    <ligandPart>
        <name>Fe</name>
        <dbReference type="ChEBI" id="CHEBI:18248"/>
    </ligandPart>
</feature>
<accession>A0A015KFH9</accession>
<keyword evidence="4" id="KW-0560">Oxidoreductase</keyword>
<evidence type="ECO:0000256" key="3">
    <source>
        <dbReference type="PIRSR" id="PIRSR602401-1"/>
    </source>
</evidence>
<dbReference type="PROSITE" id="PS00086">
    <property type="entry name" value="CYTOCHROME_P450"/>
    <property type="match status" value="1"/>
</dbReference>
<comment type="caution">
    <text evidence="6">The sequence shown here is derived from an EMBL/GenBank/DDBJ whole genome shotgun (WGS) entry which is preliminary data.</text>
</comment>
<dbReference type="InterPro" id="IPR036396">
    <property type="entry name" value="Cyt_P450_sf"/>
</dbReference>
<reference evidence="6 7" key="1">
    <citation type="submission" date="2014-02" db="EMBL/GenBank/DDBJ databases">
        <title>Single nucleus genome sequencing reveals high similarity among nuclei of an endomycorrhizal fungus.</title>
        <authorList>
            <person name="Lin K."/>
            <person name="Geurts R."/>
            <person name="Zhang Z."/>
            <person name="Limpens E."/>
            <person name="Saunders D.G."/>
            <person name="Mu D."/>
            <person name="Pang E."/>
            <person name="Cao H."/>
            <person name="Cha H."/>
            <person name="Lin T."/>
            <person name="Zhou Q."/>
            <person name="Shang Y."/>
            <person name="Li Y."/>
            <person name="Ivanov S."/>
            <person name="Sharma T."/>
            <person name="Velzen R.V."/>
            <person name="Ruijter N.D."/>
            <person name="Aanen D.K."/>
            <person name="Win J."/>
            <person name="Kamoun S."/>
            <person name="Bisseling T."/>
            <person name="Huang S."/>
        </authorList>
    </citation>
    <scope>NUCLEOTIDE SEQUENCE [LARGE SCALE GENOMIC DNA]</scope>
    <source>
        <strain evidence="7">DAOM197198w</strain>
    </source>
</reference>
<dbReference type="GO" id="GO:0016705">
    <property type="term" value="F:oxidoreductase activity, acting on paired donors, with incorporation or reduction of molecular oxygen"/>
    <property type="evidence" value="ECO:0007669"/>
    <property type="project" value="InterPro"/>
</dbReference>
<proteinExistence type="inferred from homology"/>